<dbReference type="OrthoDB" id="9932926at2759"/>
<dbReference type="InterPro" id="IPR051033">
    <property type="entry name" value="SH3BGR"/>
</dbReference>
<dbReference type="AlphaFoldDB" id="A0A9W9NNR4"/>
<keyword evidence="3" id="KW-1185">Reference proteome</keyword>
<dbReference type="SUPFAM" id="SSF52833">
    <property type="entry name" value="Thioredoxin-like"/>
    <property type="match status" value="1"/>
</dbReference>
<dbReference type="PANTHER" id="PTHR12232:SF0">
    <property type="entry name" value="THIOREDOXIN DOMAIN-CONTAINING PROTEIN"/>
    <property type="match status" value="1"/>
</dbReference>
<dbReference type="PANTHER" id="PTHR12232">
    <property type="entry name" value="SH3 DOMAIN-BINDING GLUTAMIC ACID-RICH-LIKE PROTEIN"/>
    <property type="match status" value="1"/>
</dbReference>
<comment type="caution">
    <text evidence="2">The sequence shown here is derived from an EMBL/GenBank/DDBJ whole genome shotgun (WGS) entry which is preliminary data.</text>
</comment>
<name>A0A9W9NNR4_PENCI</name>
<dbReference type="PROSITE" id="PS51354">
    <property type="entry name" value="GLUTAREDOXIN_2"/>
    <property type="match status" value="1"/>
</dbReference>
<organism evidence="2 3">
    <name type="scientific">Penicillium citrinum</name>
    <dbReference type="NCBI Taxonomy" id="5077"/>
    <lineage>
        <taxon>Eukaryota</taxon>
        <taxon>Fungi</taxon>
        <taxon>Dikarya</taxon>
        <taxon>Ascomycota</taxon>
        <taxon>Pezizomycotina</taxon>
        <taxon>Eurotiomycetes</taxon>
        <taxon>Eurotiomycetidae</taxon>
        <taxon>Eurotiales</taxon>
        <taxon>Aspergillaceae</taxon>
        <taxon>Penicillium</taxon>
    </lineage>
</organism>
<dbReference type="GeneID" id="81387463"/>
<dbReference type="InterPro" id="IPR036249">
    <property type="entry name" value="Thioredoxin-like_sf"/>
</dbReference>
<feature type="compositionally biased region" description="Polar residues" evidence="1">
    <location>
        <begin position="146"/>
        <end position="156"/>
    </location>
</feature>
<feature type="compositionally biased region" description="Low complexity" evidence="1">
    <location>
        <begin position="109"/>
        <end position="124"/>
    </location>
</feature>
<protein>
    <submittedName>
        <fullName evidence="2">Uncharacterized protein</fullName>
    </submittedName>
</protein>
<evidence type="ECO:0000313" key="2">
    <source>
        <dbReference type="EMBL" id="KAJ5223138.1"/>
    </source>
</evidence>
<reference evidence="2" key="1">
    <citation type="submission" date="2022-11" db="EMBL/GenBank/DDBJ databases">
        <authorList>
            <person name="Petersen C."/>
        </authorList>
    </citation>
    <scope>NUCLEOTIDE SEQUENCE</scope>
    <source>
        <strain evidence="2">IBT 23319</strain>
    </source>
</reference>
<reference evidence="2" key="2">
    <citation type="journal article" date="2023" name="IMA Fungus">
        <title>Comparative genomic study of the Penicillium genus elucidates a diverse pangenome and 15 lateral gene transfer events.</title>
        <authorList>
            <person name="Petersen C."/>
            <person name="Sorensen T."/>
            <person name="Nielsen M.R."/>
            <person name="Sondergaard T.E."/>
            <person name="Sorensen J.L."/>
            <person name="Fitzpatrick D.A."/>
            <person name="Frisvad J.C."/>
            <person name="Nielsen K.L."/>
        </authorList>
    </citation>
    <scope>NUCLEOTIDE SEQUENCE</scope>
    <source>
        <strain evidence="2">IBT 23319</strain>
    </source>
</reference>
<feature type="compositionally biased region" description="Polar residues" evidence="1">
    <location>
        <begin position="256"/>
        <end position="265"/>
    </location>
</feature>
<sequence>MSDSTLYLYTSLTAGSSHIVTATARVETILKANKLPFRAIDVATDEAARKLWGRRSKGKKLPGLVKYGDIVGDLEQIEEWNEFGELRMVVNSVQDLGGMPATSNPLPASTEPEPTTPKPSTIKIQSPPVARTEEKKDEMAVLALRQASQEAASQAKNKGDEKKTSQEESKSTTEGAAKSATPTKTHRGSVAPELPETAPDSPKGLKRPTMVVPEAAAVSSANFHVGNAEMLGLVEHHRGSIIPSTNSAGQDPVVSQIRQSISGKNNEGGDIAALRQEAAQKRQSDEPIVEEATQSAVEEPKENVDGGAKEKEDNTEDNKEEAKKEEEKKEEEKSAEPKTEVGSGESTVSAEK</sequence>
<dbReference type="GO" id="GO:0005737">
    <property type="term" value="C:cytoplasm"/>
    <property type="evidence" value="ECO:0007669"/>
    <property type="project" value="TreeGrafter"/>
</dbReference>
<evidence type="ECO:0000256" key="1">
    <source>
        <dbReference type="SAM" id="MobiDB-lite"/>
    </source>
</evidence>
<dbReference type="EMBL" id="JAPQKT010000008">
    <property type="protein sequence ID" value="KAJ5223138.1"/>
    <property type="molecule type" value="Genomic_DNA"/>
</dbReference>
<feature type="compositionally biased region" description="Basic and acidic residues" evidence="1">
    <location>
        <begin position="298"/>
        <end position="339"/>
    </location>
</feature>
<feature type="region of interest" description="Disordered" evidence="1">
    <location>
        <begin position="97"/>
        <end position="207"/>
    </location>
</feature>
<feature type="compositionally biased region" description="Basic and acidic residues" evidence="1">
    <location>
        <begin position="157"/>
        <end position="171"/>
    </location>
</feature>
<accession>A0A9W9NNR4</accession>
<dbReference type="Proteomes" id="UP001147733">
    <property type="component" value="Unassembled WGS sequence"/>
</dbReference>
<dbReference type="RefSeq" id="XP_056498061.1">
    <property type="nucleotide sequence ID" value="XM_056648296.1"/>
</dbReference>
<proteinExistence type="predicted"/>
<feature type="region of interest" description="Disordered" evidence="1">
    <location>
        <begin position="242"/>
        <end position="352"/>
    </location>
</feature>
<evidence type="ECO:0000313" key="3">
    <source>
        <dbReference type="Proteomes" id="UP001147733"/>
    </source>
</evidence>
<gene>
    <name evidence="2" type="ORF">N7469_009378</name>
</gene>
<dbReference type="Gene3D" id="3.40.30.10">
    <property type="entry name" value="Glutaredoxin"/>
    <property type="match status" value="1"/>
</dbReference>